<sequence length="150" mass="17411">MADKLVDIDVCSSTACNFCINGEETNPHLFLECPFTQRVMQIVFHQRCNVPPSTWFSWYQWLTDLNTRNIHNCISILAYQIIIYSVWRERNNTFFREEYSTPVKLAADCLHLIKCRLLSSNWFATESLSNVTISTWILDGRLASSPVVLL</sequence>
<reference evidence="1" key="2">
    <citation type="submission" date="2022-03" db="EMBL/GenBank/DDBJ databases">
        <title>Draft title - Genomic analysis of global carrot germplasm unveils the trajectory of domestication and the origin of high carotenoid orange carrot.</title>
        <authorList>
            <person name="Iorizzo M."/>
            <person name="Ellison S."/>
            <person name="Senalik D."/>
            <person name="Macko-Podgorni A."/>
            <person name="Grzebelus D."/>
            <person name="Bostan H."/>
            <person name="Rolling W."/>
            <person name="Curaba J."/>
            <person name="Simon P."/>
        </authorList>
    </citation>
    <scope>NUCLEOTIDE SEQUENCE</scope>
    <source>
        <tissue evidence="1">Leaf</tissue>
    </source>
</reference>
<protein>
    <recommendedName>
        <fullName evidence="3">Reverse transcriptase zinc-binding domain-containing protein</fullName>
    </recommendedName>
</protein>
<name>A0AAF0W5G4_DAUCS</name>
<evidence type="ECO:0000313" key="1">
    <source>
        <dbReference type="EMBL" id="WOG81953.1"/>
    </source>
</evidence>
<gene>
    <name evidence="1" type="ORF">DCAR_0101111</name>
</gene>
<accession>A0AAF0W5G4</accession>
<evidence type="ECO:0008006" key="3">
    <source>
        <dbReference type="Google" id="ProtNLM"/>
    </source>
</evidence>
<organism evidence="1 2">
    <name type="scientific">Daucus carota subsp. sativus</name>
    <name type="common">Carrot</name>
    <dbReference type="NCBI Taxonomy" id="79200"/>
    <lineage>
        <taxon>Eukaryota</taxon>
        <taxon>Viridiplantae</taxon>
        <taxon>Streptophyta</taxon>
        <taxon>Embryophyta</taxon>
        <taxon>Tracheophyta</taxon>
        <taxon>Spermatophyta</taxon>
        <taxon>Magnoliopsida</taxon>
        <taxon>eudicotyledons</taxon>
        <taxon>Gunneridae</taxon>
        <taxon>Pentapetalae</taxon>
        <taxon>asterids</taxon>
        <taxon>campanulids</taxon>
        <taxon>Apiales</taxon>
        <taxon>Apiaceae</taxon>
        <taxon>Apioideae</taxon>
        <taxon>Scandiceae</taxon>
        <taxon>Daucinae</taxon>
        <taxon>Daucus</taxon>
        <taxon>Daucus sect. Daucus</taxon>
    </lineage>
</organism>
<proteinExistence type="predicted"/>
<dbReference type="AlphaFoldDB" id="A0AAF0W5G4"/>
<dbReference type="Proteomes" id="UP000077755">
    <property type="component" value="Chromosome 1"/>
</dbReference>
<keyword evidence="2" id="KW-1185">Reference proteome</keyword>
<reference evidence="1" key="1">
    <citation type="journal article" date="2016" name="Nat. Genet.">
        <title>A high-quality carrot genome assembly provides new insights into carotenoid accumulation and asterid genome evolution.</title>
        <authorList>
            <person name="Iorizzo M."/>
            <person name="Ellison S."/>
            <person name="Senalik D."/>
            <person name="Zeng P."/>
            <person name="Satapoomin P."/>
            <person name="Huang J."/>
            <person name="Bowman M."/>
            <person name="Iovene M."/>
            <person name="Sanseverino W."/>
            <person name="Cavagnaro P."/>
            <person name="Yildiz M."/>
            <person name="Macko-Podgorni A."/>
            <person name="Moranska E."/>
            <person name="Grzebelus E."/>
            <person name="Grzebelus D."/>
            <person name="Ashrafi H."/>
            <person name="Zheng Z."/>
            <person name="Cheng S."/>
            <person name="Spooner D."/>
            <person name="Van Deynze A."/>
            <person name="Simon P."/>
        </authorList>
    </citation>
    <scope>NUCLEOTIDE SEQUENCE</scope>
    <source>
        <tissue evidence="1">Leaf</tissue>
    </source>
</reference>
<dbReference type="EMBL" id="CP093343">
    <property type="protein sequence ID" value="WOG81953.1"/>
    <property type="molecule type" value="Genomic_DNA"/>
</dbReference>
<evidence type="ECO:0000313" key="2">
    <source>
        <dbReference type="Proteomes" id="UP000077755"/>
    </source>
</evidence>